<evidence type="ECO:0000256" key="1">
    <source>
        <dbReference type="SAM" id="MobiDB-lite"/>
    </source>
</evidence>
<dbReference type="EMBL" id="JNOM01000014">
    <property type="protein sequence ID" value="KNG90409.1"/>
    <property type="molecule type" value="Genomic_DNA"/>
</dbReference>
<protein>
    <submittedName>
        <fullName evidence="2">Uncharacterized protein</fullName>
    </submittedName>
</protein>
<sequence length="87" mass="10394">LALHVPCPRTIYRYRPTKNTSLTFSNPTPHQQHTNTTVQNVPLRPRTPRLRRRPNNKRNRNPKRRPLPRQNRMGSQSSRPCLRHITR</sequence>
<feature type="non-terminal residue" evidence="2">
    <location>
        <position position="1"/>
    </location>
</feature>
<feature type="compositionally biased region" description="Polar residues" evidence="1">
    <location>
        <begin position="17"/>
        <end position="40"/>
    </location>
</feature>
<feature type="compositionally biased region" description="Basic residues" evidence="1">
    <location>
        <begin position="46"/>
        <end position="67"/>
    </location>
</feature>
<reference evidence="2 3" key="1">
    <citation type="submission" date="2014-06" db="EMBL/GenBank/DDBJ databases">
        <title>The Genome of the Aflatoxigenic Filamentous Fungus Aspergillus nomius.</title>
        <authorList>
            <person name="Moore M.G."/>
            <person name="Shannon B.M."/>
            <person name="Brian M.M."/>
        </authorList>
    </citation>
    <scope>NUCLEOTIDE SEQUENCE [LARGE SCALE GENOMIC DNA]</scope>
    <source>
        <strain evidence="2 3">NRRL 13137</strain>
    </source>
</reference>
<keyword evidence="3" id="KW-1185">Reference proteome</keyword>
<dbReference type="AlphaFoldDB" id="A0A0L1JF08"/>
<name>A0A0L1JF08_ASPN3</name>
<dbReference type="RefSeq" id="XP_015411332.1">
    <property type="nucleotide sequence ID" value="XM_015546301.1"/>
</dbReference>
<comment type="caution">
    <text evidence="2">The sequence shown here is derived from an EMBL/GenBank/DDBJ whole genome shotgun (WGS) entry which is preliminary data.</text>
</comment>
<organism evidence="2 3">
    <name type="scientific">Aspergillus nomiae NRRL (strain ATCC 15546 / NRRL 13137 / CBS 260.88 / M93)</name>
    <dbReference type="NCBI Taxonomy" id="1509407"/>
    <lineage>
        <taxon>Eukaryota</taxon>
        <taxon>Fungi</taxon>
        <taxon>Dikarya</taxon>
        <taxon>Ascomycota</taxon>
        <taxon>Pezizomycotina</taxon>
        <taxon>Eurotiomycetes</taxon>
        <taxon>Eurotiomycetidae</taxon>
        <taxon>Eurotiales</taxon>
        <taxon>Aspergillaceae</taxon>
        <taxon>Aspergillus</taxon>
        <taxon>Aspergillus subgen. Circumdati</taxon>
    </lineage>
</organism>
<feature type="region of interest" description="Disordered" evidence="1">
    <location>
        <begin position="15"/>
        <end position="87"/>
    </location>
</feature>
<dbReference type="GeneID" id="26802847"/>
<accession>A0A0L1JF08</accession>
<evidence type="ECO:0000313" key="2">
    <source>
        <dbReference type="EMBL" id="KNG90409.1"/>
    </source>
</evidence>
<gene>
    <name evidence="2" type="ORF">ANOM_001043</name>
</gene>
<evidence type="ECO:0000313" key="3">
    <source>
        <dbReference type="Proteomes" id="UP000037505"/>
    </source>
</evidence>
<dbReference type="Proteomes" id="UP000037505">
    <property type="component" value="Unassembled WGS sequence"/>
</dbReference>
<proteinExistence type="predicted"/>